<reference evidence="2 3" key="1">
    <citation type="journal article" date="2017" name="Curr. Biol.">
        <title>Genome architecture and evolution of a unichromosomal asexual nematode.</title>
        <authorList>
            <person name="Fradin H."/>
            <person name="Zegar C."/>
            <person name="Gutwein M."/>
            <person name="Lucas J."/>
            <person name="Kovtun M."/>
            <person name="Corcoran D."/>
            <person name="Baugh L.R."/>
            <person name="Kiontke K."/>
            <person name="Gunsalus K."/>
            <person name="Fitch D.H."/>
            <person name="Piano F."/>
        </authorList>
    </citation>
    <scope>NUCLEOTIDE SEQUENCE [LARGE SCALE GENOMIC DNA]</scope>
    <source>
        <strain evidence="2">PF1309</strain>
    </source>
</reference>
<sequence>MMDTLAQYEAMKDGHYLDGIGPSGLLSQTSAGQNDDVYSTSMISGCSQGSISSGDSQRRDPTYKGSRPAQELPIHEPESEESNKAEEAFHEWGKAAGEQRTRPGKEWGEMTHRSQMRKAQVAGSLIKLMFKIMSPSDSKALEKLTLKQFTDWYKKSAVNTMEVSFINC</sequence>
<feature type="region of interest" description="Disordered" evidence="1">
    <location>
        <begin position="23"/>
        <end position="113"/>
    </location>
</feature>
<comment type="caution">
    <text evidence="2">The sequence shown here is derived from an EMBL/GenBank/DDBJ whole genome shotgun (WGS) entry which is preliminary data.</text>
</comment>
<dbReference type="EMBL" id="LIAE01009280">
    <property type="protein sequence ID" value="PAV70422.1"/>
    <property type="molecule type" value="Genomic_DNA"/>
</dbReference>
<accession>A0A2A2K947</accession>
<protein>
    <submittedName>
        <fullName evidence="2">Uncharacterized protein</fullName>
    </submittedName>
</protein>
<keyword evidence="3" id="KW-1185">Reference proteome</keyword>
<feature type="compositionally biased region" description="Polar residues" evidence="1">
    <location>
        <begin position="25"/>
        <end position="40"/>
    </location>
</feature>
<dbReference type="Proteomes" id="UP000218231">
    <property type="component" value="Unassembled WGS sequence"/>
</dbReference>
<organism evidence="2 3">
    <name type="scientific">Diploscapter pachys</name>
    <dbReference type="NCBI Taxonomy" id="2018661"/>
    <lineage>
        <taxon>Eukaryota</taxon>
        <taxon>Metazoa</taxon>
        <taxon>Ecdysozoa</taxon>
        <taxon>Nematoda</taxon>
        <taxon>Chromadorea</taxon>
        <taxon>Rhabditida</taxon>
        <taxon>Rhabditina</taxon>
        <taxon>Rhabditomorpha</taxon>
        <taxon>Rhabditoidea</taxon>
        <taxon>Rhabditidae</taxon>
        <taxon>Diploscapter</taxon>
    </lineage>
</organism>
<feature type="compositionally biased region" description="Low complexity" evidence="1">
    <location>
        <begin position="41"/>
        <end position="55"/>
    </location>
</feature>
<evidence type="ECO:0000313" key="2">
    <source>
        <dbReference type="EMBL" id="PAV70422.1"/>
    </source>
</evidence>
<feature type="compositionally biased region" description="Basic and acidic residues" evidence="1">
    <location>
        <begin position="73"/>
        <end position="112"/>
    </location>
</feature>
<evidence type="ECO:0000256" key="1">
    <source>
        <dbReference type="SAM" id="MobiDB-lite"/>
    </source>
</evidence>
<gene>
    <name evidence="2" type="ORF">WR25_06453</name>
</gene>
<dbReference type="AlphaFoldDB" id="A0A2A2K947"/>
<proteinExistence type="predicted"/>
<evidence type="ECO:0000313" key="3">
    <source>
        <dbReference type="Proteomes" id="UP000218231"/>
    </source>
</evidence>
<name>A0A2A2K947_9BILA</name>